<dbReference type="Pfam" id="PF17746">
    <property type="entry name" value="SfsA_N"/>
    <property type="match status" value="1"/>
</dbReference>
<evidence type="ECO:0000259" key="1">
    <source>
        <dbReference type="Pfam" id="PF03749"/>
    </source>
</evidence>
<feature type="domain" description="Sugar fermentation stimulation protein C-terminal" evidence="1">
    <location>
        <begin position="83"/>
        <end position="217"/>
    </location>
</feature>
<evidence type="ECO:0000313" key="4">
    <source>
        <dbReference type="Proteomes" id="UP001174909"/>
    </source>
</evidence>
<dbReference type="Gene3D" id="2.40.50.580">
    <property type="match status" value="1"/>
</dbReference>
<dbReference type="HAMAP" id="MF_00095">
    <property type="entry name" value="SfsA"/>
    <property type="match status" value="1"/>
</dbReference>
<evidence type="ECO:0000313" key="3">
    <source>
        <dbReference type="EMBL" id="CAI8046968.1"/>
    </source>
</evidence>
<dbReference type="NCBIfam" id="TIGR00230">
    <property type="entry name" value="sfsA"/>
    <property type="match status" value="1"/>
</dbReference>
<dbReference type="PANTHER" id="PTHR30545:SF2">
    <property type="entry name" value="SUGAR FERMENTATION STIMULATION PROTEIN A"/>
    <property type="match status" value="1"/>
</dbReference>
<dbReference type="EMBL" id="CASHTH010003597">
    <property type="protein sequence ID" value="CAI8046968.1"/>
    <property type="molecule type" value="Genomic_DNA"/>
</dbReference>
<feature type="non-terminal residue" evidence="3">
    <location>
        <position position="1"/>
    </location>
</feature>
<dbReference type="InterPro" id="IPR005224">
    <property type="entry name" value="SfsA"/>
</dbReference>
<reference evidence="3" key="1">
    <citation type="submission" date="2023-03" db="EMBL/GenBank/DDBJ databases">
        <authorList>
            <person name="Steffen K."/>
            <person name="Cardenas P."/>
        </authorList>
    </citation>
    <scope>NUCLEOTIDE SEQUENCE</scope>
</reference>
<organism evidence="3 4">
    <name type="scientific">Geodia barretti</name>
    <name type="common">Barrett's horny sponge</name>
    <dbReference type="NCBI Taxonomy" id="519541"/>
    <lineage>
        <taxon>Eukaryota</taxon>
        <taxon>Metazoa</taxon>
        <taxon>Porifera</taxon>
        <taxon>Demospongiae</taxon>
        <taxon>Heteroscleromorpha</taxon>
        <taxon>Tetractinellida</taxon>
        <taxon>Astrophorina</taxon>
        <taxon>Geodiidae</taxon>
        <taxon>Geodia</taxon>
    </lineage>
</organism>
<dbReference type="PANTHER" id="PTHR30545">
    <property type="entry name" value="SUGAR FERMENTATION STIMULATION PROTEIN A"/>
    <property type="match status" value="1"/>
</dbReference>
<dbReference type="GO" id="GO:0003677">
    <property type="term" value="F:DNA binding"/>
    <property type="evidence" value="ECO:0007669"/>
    <property type="project" value="InterPro"/>
</dbReference>
<name>A0AA35TG33_GEOBA</name>
<dbReference type="InterPro" id="IPR040452">
    <property type="entry name" value="SfsA_C"/>
</dbReference>
<sequence>RVYLGNQLIEASFVRRVNRFLAVVELDAVEERVHVANSGRLRELFVPGARVWLNPAANPGRKTAYDLALVEADGVLVSADARLPNALVAEAIAEGIFAEFGKPETIVRESTFGESRFDLMLEGEGARRYVEVKSVTLVENGVGLFPDSPTVRGAKHLNTLAEAVEAGHRAAVVFVIQRRDANTFATNDEADPALAEAFRSAVDTGVNAYAFNCLVSLREIKLDRQLEIVPFKAIAGSQGQGL</sequence>
<gene>
    <name evidence="3" type="ORF">GBAR_LOCUS25967</name>
</gene>
<dbReference type="AlphaFoldDB" id="A0AA35TG33"/>
<dbReference type="Gene3D" id="3.40.1350.60">
    <property type="match status" value="1"/>
</dbReference>
<dbReference type="CDD" id="cd22359">
    <property type="entry name" value="SfsA-like_bacterial"/>
    <property type="match status" value="1"/>
</dbReference>
<evidence type="ECO:0000259" key="2">
    <source>
        <dbReference type="Pfam" id="PF17746"/>
    </source>
</evidence>
<dbReference type="Pfam" id="PF03749">
    <property type="entry name" value="SfsA"/>
    <property type="match status" value="1"/>
</dbReference>
<accession>A0AA35TG33</accession>
<keyword evidence="4" id="KW-1185">Reference proteome</keyword>
<feature type="domain" description="SfsA N-terminal OB" evidence="2">
    <location>
        <begin position="14"/>
        <end position="78"/>
    </location>
</feature>
<proteinExistence type="inferred from homology"/>
<comment type="caution">
    <text evidence="3">The sequence shown here is derived from an EMBL/GenBank/DDBJ whole genome shotgun (WGS) entry which is preliminary data.</text>
</comment>
<protein>
    <submittedName>
        <fullName evidence="3">Sugar fermentation stimulation protein homolog</fullName>
    </submittedName>
</protein>
<dbReference type="InterPro" id="IPR041465">
    <property type="entry name" value="SfsA_N"/>
</dbReference>
<dbReference type="Proteomes" id="UP001174909">
    <property type="component" value="Unassembled WGS sequence"/>
</dbReference>